<gene>
    <name evidence="1" type="ORF">EV207_1372</name>
</gene>
<dbReference type="Proteomes" id="UP000295416">
    <property type="component" value="Unassembled WGS sequence"/>
</dbReference>
<proteinExistence type="predicted"/>
<comment type="caution">
    <text evidence="1">The sequence shown here is derived from an EMBL/GenBank/DDBJ whole genome shotgun (WGS) entry which is preliminary data.</text>
</comment>
<reference evidence="1 2" key="1">
    <citation type="submission" date="2019-03" db="EMBL/GenBank/DDBJ databases">
        <title>Genomic Encyclopedia of Type Strains, Phase IV (KMG-IV): sequencing the most valuable type-strain genomes for metagenomic binning, comparative biology and taxonomic classification.</title>
        <authorList>
            <person name="Goeker M."/>
        </authorList>
    </citation>
    <scope>NUCLEOTIDE SEQUENCE [LARGE SCALE GENOMIC DNA]</scope>
    <source>
        <strain evidence="1 2">DSM 19377</strain>
    </source>
</reference>
<dbReference type="Pfam" id="PF10704">
    <property type="entry name" value="DUF2508"/>
    <property type="match status" value="1"/>
</dbReference>
<sequence length="72" mass="8704">MFRRKKKLRSEINGNLLETLTTCKEDWFRKKRVIEKSIEPSDEVMYQLKLAEAKYLFLLKEARFHSLSLKVK</sequence>
<dbReference type="InterPro" id="IPR019644">
    <property type="entry name" value="DUF2508"/>
</dbReference>
<accession>A0A4V2SL57</accession>
<dbReference type="EMBL" id="SLXK01000037">
    <property type="protein sequence ID" value="TCP22116.1"/>
    <property type="molecule type" value="Genomic_DNA"/>
</dbReference>
<dbReference type="OrthoDB" id="2166610at2"/>
<protein>
    <submittedName>
        <fullName evidence="1">Uncharacterized protein DUF2508</fullName>
    </submittedName>
</protein>
<organism evidence="1 2">
    <name type="scientific">Scopulibacillus darangshiensis</name>
    <dbReference type="NCBI Taxonomy" id="442528"/>
    <lineage>
        <taxon>Bacteria</taxon>
        <taxon>Bacillati</taxon>
        <taxon>Bacillota</taxon>
        <taxon>Bacilli</taxon>
        <taxon>Bacillales</taxon>
        <taxon>Sporolactobacillaceae</taxon>
        <taxon>Scopulibacillus</taxon>
    </lineage>
</organism>
<keyword evidence="2" id="KW-1185">Reference proteome</keyword>
<dbReference type="RefSeq" id="WP_132747581.1">
    <property type="nucleotide sequence ID" value="NZ_SLXK01000037.1"/>
</dbReference>
<evidence type="ECO:0000313" key="1">
    <source>
        <dbReference type="EMBL" id="TCP22116.1"/>
    </source>
</evidence>
<dbReference type="AlphaFoldDB" id="A0A4V2SL57"/>
<evidence type="ECO:0000313" key="2">
    <source>
        <dbReference type="Proteomes" id="UP000295416"/>
    </source>
</evidence>
<name>A0A4V2SL57_9BACL</name>